<accession>A0A0C3D4F6</accession>
<dbReference type="AlphaFoldDB" id="A0A0C3D4F6"/>
<evidence type="ECO:0000313" key="2">
    <source>
        <dbReference type="Proteomes" id="UP000053989"/>
    </source>
</evidence>
<name>A0A0C3D4F6_9AGAM</name>
<sequence length="156" mass="17895">MLHPGSLYIVLHSQFPKASYHWGLYFHLAGDPRSPYGRKFHIVNSDNLRWAADFQDTCGIFKSKHLLGLIRIASIPPHSFDYMMNLIEGTPYNTPGITCRVWVLNAVRSLMVASLVKCADIRWLENEVFRFGFLEEPSCLLGVRQRPIIQSRVCIC</sequence>
<evidence type="ECO:0000313" key="1">
    <source>
        <dbReference type="EMBL" id="KIM50996.1"/>
    </source>
</evidence>
<dbReference type="OrthoDB" id="3016366at2759"/>
<reference evidence="2" key="2">
    <citation type="submission" date="2015-01" db="EMBL/GenBank/DDBJ databases">
        <title>Evolutionary Origins and Diversification of the Mycorrhizal Mutualists.</title>
        <authorList>
            <consortium name="DOE Joint Genome Institute"/>
            <consortium name="Mycorrhizal Genomics Consortium"/>
            <person name="Kohler A."/>
            <person name="Kuo A."/>
            <person name="Nagy L.G."/>
            <person name="Floudas D."/>
            <person name="Copeland A."/>
            <person name="Barry K.W."/>
            <person name="Cichocki N."/>
            <person name="Veneault-Fourrey C."/>
            <person name="LaButti K."/>
            <person name="Lindquist E.A."/>
            <person name="Lipzen A."/>
            <person name="Lundell T."/>
            <person name="Morin E."/>
            <person name="Murat C."/>
            <person name="Riley R."/>
            <person name="Ohm R."/>
            <person name="Sun H."/>
            <person name="Tunlid A."/>
            <person name="Henrissat B."/>
            <person name="Grigoriev I.V."/>
            <person name="Hibbett D.S."/>
            <person name="Martin F."/>
        </authorList>
    </citation>
    <scope>NUCLEOTIDE SEQUENCE [LARGE SCALE GENOMIC DNA]</scope>
    <source>
        <strain evidence="2">Foug A</strain>
    </source>
</reference>
<dbReference type="EMBL" id="KN822299">
    <property type="protein sequence ID" value="KIM50996.1"/>
    <property type="molecule type" value="Genomic_DNA"/>
</dbReference>
<dbReference type="InParanoid" id="A0A0C3D4F6"/>
<dbReference type="HOGENOM" id="CLU_095741_0_1_1"/>
<dbReference type="Proteomes" id="UP000053989">
    <property type="component" value="Unassembled WGS sequence"/>
</dbReference>
<keyword evidence="2" id="KW-1185">Reference proteome</keyword>
<gene>
    <name evidence="1" type="ORF">SCLCIDRAFT_695187</name>
</gene>
<proteinExistence type="predicted"/>
<protein>
    <submittedName>
        <fullName evidence="1">Uncharacterized protein</fullName>
    </submittedName>
</protein>
<reference evidence="1 2" key="1">
    <citation type="submission" date="2014-04" db="EMBL/GenBank/DDBJ databases">
        <authorList>
            <consortium name="DOE Joint Genome Institute"/>
            <person name="Kuo A."/>
            <person name="Kohler A."/>
            <person name="Nagy L.G."/>
            <person name="Floudas D."/>
            <person name="Copeland A."/>
            <person name="Barry K.W."/>
            <person name="Cichocki N."/>
            <person name="Veneault-Fourrey C."/>
            <person name="LaButti K."/>
            <person name="Lindquist E.A."/>
            <person name="Lipzen A."/>
            <person name="Lundell T."/>
            <person name="Morin E."/>
            <person name="Murat C."/>
            <person name="Sun H."/>
            <person name="Tunlid A."/>
            <person name="Henrissat B."/>
            <person name="Grigoriev I.V."/>
            <person name="Hibbett D.S."/>
            <person name="Martin F."/>
            <person name="Nordberg H.P."/>
            <person name="Cantor M.N."/>
            <person name="Hua S.X."/>
        </authorList>
    </citation>
    <scope>NUCLEOTIDE SEQUENCE [LARGE SCALE GENOMIC DNA]</scope>
    <source>
        <strain evidence="1 2">Foug A</strain>
    </source>
</reference>
<organism evidence="1 2">
    <name type="scientific">Scleroderma citrinum Foug A</name>
    <dbReference type="NCBI Taxonomy" id="1036808"/>
    <lineage>
        <taxon>Eukaryota</taxon>
        <taxon>Fungi</taxon>
        <taxon>Dikarya</taxon>
        <taxon>Basidiomycota</taxon>
        <taxon>Agaricomycotina</taxon>
        <taxon>Agaricomycetes</taxon>
        <taxon>Agaricomycetidae</taxon>
        <taxon>Boletales</taxon>
        <taxon>Sclerodermatineae</taxon>
        <taxon>Sclerodermataceae</taxon>
        <taxon>Scleroderma</taxon>
    </lineage>
</organism>